<dbReference type="PANTHER" id="PTHR31716">
    <property type="entry name" value="PROTEIN FMC1 HOMOLOG"/>
    <property type="match status" value="1"/>
</dbReference>
<evidence type="ECO:0000313" key="3">
    <source>
        <dbReference type="Proteomes" id="UP000887575"/>
    </source>
</evidence>
<sequence>MATAEKSASALRAFRRIVQELRMTDKSFGRQSPQYQYLMDQMRGHQVTQRLFSKAPTEMEHVAHLYASYLSSTRRLLALQEQYKGGERSIEESANLVGLALPKRH</sequence>
<dbReference type="GO" id="GO:0005739">
    <property type="term" value="C:mitochondrion"/>
    <property type="evidence" value="ECO:0007669"/>
    <property type="project" value="TreeGrafter"/>
</dbReference>
<dbReference type="PANTHER" id="PTHR31716:SF1">
    <property type="entry name" value="PROTEIN FMC1 HOMOLOG"/>
    <property type="match status" value="1"/>
</dbReference>
<evidence type="ECO:0000313" key="4">
    <source>
        <dbReference type="WBParaSite" id="MBELARI_LOCUS6317"/>
    </source>
</evidence>
<comment type="similarity">
    <text evidence="1">Belongs to the FMC1 family.</text>
</comment>
<dbReference type="AlphaFoldDB" id="A0AAF3FGW2"/>
<evidence type="ECO:0000256" key="1">
    <source>
        <dbReference type="ARBA" id="ARBA00009058"/>
    </source>
</evidence>
<organism evidence="3 4">
    <name type="scientific">Mesorhabditis belari</name>
    <dbReference type="NCBI Taxonomy" id="2138241"/>
    <lineage>
        <taxon>Eukaryota</taxon>
        <taxon>Metazoa</taxon>
        <taxon>Ecdysozoa</taxon>
        <taxon>Nematoda</taxon>
        <taxon>Chromadorea</taxon>
        <taxon>Rhabditida</taxon>
        <taxon>Rhabditina</taxon>
        <taxon>Rhabditomorpha</taxon>
        <taxon>Rhabditoidea</taxon>
        <taxon>Rhabditidae</taxon>
        <taxon>Mesorhabditinae</taxon>
        <taxon>Mesorhabditis</taxon>
    </lineage>
</organism>
<dbReference type="InterPro" id="IPR037667">
    <property type="entry name" value="FMC1_homologue"/>
</dbReference>
<protein>
    <recommendedName>
        <fullName evidence="2">Protein FMC1 homolog</fullName>
    </recommendedName>
</protein>
<dbReference type="WBParaSite" id="MBELARI_LOCUS6317">
    <property type="protein sequence ID" value="MBELARI_LOCUS6317"/>
    <property type="gene ID" value="MBELARI_LOCUS6317"/>
</dbReference>
<dbReference type="Proteomes" id="UP000887575">
    <property type="component" value="Unassembled WGS sequence"/>
</dbReference>
<name>A0AAF3FGW2_9BILA</name>
<reference evidence="4" key="1">
    <citation type="submission" date="2024-02" db="UniProtKB">
        <authorList>
            <consortium name="WormBaseParasite"/>
        </authorList>
    </citation>
    <scope>IDENTIFICATION</scope>
</reference>
<evidence type="ECO:0000256" key="2">
    <source>
        <dbReference type="ARBA" id="ARBA00013846"/>
    </source>
</evidence>
<proteinExistence type="inferred from homology"/>
<accession>A0AAF3FGW2</accession>
<keyword evidence="3" id="KW-1185">Reference proteome</keyword>